<dbReference type="InterPro" id="IPR013132">
    <property type="entry name" value="PseI/NeuA/B-like_N"/>
</dbReference>
<protein>
    <submittedName>
        <fullName evidence="2">Pseudaminic acid synthase</fullName>
    </submittedName>
</protein>
<dbReference type="InterPro" id="IPR057736">
    <property type="entry name" value="SAF_PseI/NeuA/NeuB"/>
</dbReference>
<keyword evidence="3" id="KW-1185">Reference proteome</keyword>
<feature type="domain" description="AFP-like" evidence="1">
    <location>
        <begin position="293"/>
        <end position="351"/>
    </location>
</feature>
<comment type="caution">
    <text evidence="2">The sequence shown here is derived from an EMBL/GenBank/DDBJ whole genome shotgun (WGS) entry which is preliminary data.</text>
</comment>
<dbReference type="SUPFAM" id="SSF51269">
    <property type="entry name" value="AFP III-like domain"/>
    <property type="match status" value="1"/>
</dbReference>
<dbReference type="PANTHER" id="PTHR42966">
    <property type="entry name" value="N-ACETYLNEURAMINATE SYNTHASE"/>
    <property type="match status" value="1"/>
</dbReference>
<dbReference type="Gene3D" id="3.20.20.70">
    <property type="entry name" value="Aldolase class I"/>
    <property type="match status" value="1"/>
</dbReference>
<dbReference type="InterPro" id="IPR006190">
    <property type="entry name" value="SAF_AFP_Neu5Ac"/>
</dbReference>
<dbReference type="GO" id="GO:0047444">
    <property type="term" value="F:N-acylneuraminate-9-phosphate synthase activity"/>
    <property type="evidence" value="ECO:0007669"/>
    <property type="project" value="TreeGrafter"/>
</dbReference>
<dbReference type="EMBL" id="QEXV01000003">
    <property type="protein sequence ID" value="PWE17570.1"/>
    <property type="molecule type" value="Genomic_DNA"/>
</dbReference>
<dbReference type="AlphaFoldDB" id="A0A2U2BUB1"/>
<accession>A0A2U2BUB1</accession>
<evidence type="ECO:0000313" key="3">
    <source>
        <dbReference type="Proteomes" id="UP000245168"/>
    </source>
</evidence>
<dbReference type="InterPro" id="IPR051690">
    <property type="entry name" value="PseI-like"/>
</dbReference>
<dbReference type="InterPro" id="IPR013785">
    <property type="entry name" value="Aldolase_TIM"/>
</dbReference>
<dbReference type="SMART" id="SM00858">
    <property type="entry name" value="SAF"/>
    <property type="match status" value="1"/>
</dbReference>
<evidence type="ECO:0000259" key="1">
    <source>
        <dbReference type="PROSITE" id="PS50844"/>
    </source>
</evidence>
<dbReference type="CDD" id="cd11615">
    <property type="entry name" value="SAF_NeuB_like"/>
    <property type="match status" value="1"/>
</dbReference>
<dbReference type="InterPro" id="IPR020030">
    <property type="entry name" value="Pseudaminic_synth_PseI"/>
</dbReference>
<dbReference type="InterPro" id="IPR013974">
    <property type="entry name" value="SAF"/>
</dbReference>
<dbReference type="Gene3D" id="3.90.1210.10">
    <property type="entry name" value="Antifreeze-like/N-acetylneuraminic acid synthase C-terminal domain"/>
    <property type="match status" value="1"/>
</dbReference>
<dbReference type="SUPFAM" id="SSF51569">
    <property type="entry name" value="Aldolase"/>
    <property type="match status" value="1"/>
</dbReference>
<evidence type="ECO:0000313" key="2">
    <source>
        <dbReference type="EMBL" id="PWE17570.1"/>
    </source>
</evidence>
<gene>
    <name evidence="2" type="primary">pseI</name>
    <name evidence="2" type="ORF">DDZ18_07825</name>
</gene>
<organism evidence="2 3">
    <name type="scientific">Marinicauda salina</name>
    <dbReference type="NCBI Taxonomy" id="2135793"/>
    <lineage>
        <taxon>Bacteria</taxon>
        <taxon>Pseudomonadati</taxon>
        <taxon>Pseudomonadota</taxon>
        <taxon>Alphaproteobacteria</taxon>
        <taxon>Maricaulales</taxon>
        <taxon>Maricaulaceae</taxon>
        <taxon>Marinicauda</taxon>
    </lineage>
</organism>
<dbReference type="PANTHER" id="PTHR42966:SF2">
    <property type="entry name" value="PSEUDAMINIC ACID SYNTHASE"/>
    <property type="match status" value="1"/>
</dbReference>
<dbReference type="RefSeq" id="WP_109252801.1">
    <property type="nucleotide sequence ID" value="NZ_QEXV01000003.1"/>
</dbReference>
<dbReference type="Pfam" id="PF08666">
    <property type="entry name" value="SAF"/>
    <property type="match status" value="1"/>
</dbReference>
<dbReference type="Proteomes" id="UP000245168">
    <property type="component" value="Unassembled WGS sequence"/>
</dbReference>
<dbReference type="NCBIfam" id="TIGR03586">
    <property type="entry name" value="PseI"/>
    <property type="match status" value="1"/>
</dbReference>
<dbReference type="OrthoDB" id="9781701at2"/>
<proteinExistence type="predicted"/>
<sequence>MNAAPEIAGRPIGPDHPPYIVAEMSANHLGDLDRALRIIEAAAACGADAVKIQTYTPDTITLDCDGPDFTLPDGLWAGRTLYDLYSEAQTPFEWHEALFAKAREVGITLFSAPFDFTAVDLLERLDAPAYKIASLEVVDLPLIRRAAEAGKPMIISSGTASLGEIADAVQAAREAGCRELILLHCVSSYPARFEEADLRTIPHLAEAFDVVSGLSDHTPGTAAAVAATALGAALIEKHFTLARADGGPDSAFSLEPDELTRLVEDTRNAHAALGRVRYDLVGAETTYVKFRRSLYVAEDVAAGEELTSRNVRSVRPGHGLAPRHLPDVLGRRAARDLKKGEALSWAAISGESS</sequence>
<dbReference type="Pfam" id="PF03102">
    <property type="entry name" value="NeuB"/>
    <property type="match status" value="1"/>
</dbReference>
<name>A0A2U2BUB1_9PROT</name>
<reference evidence="3" key="1">
    <citation type="submission" date="2018-05" db="EMBL/GenBank/DDBJ databases">
        <authorList>
            <person name="Liu B.-T."/>
        </authorList>
    </citation>
    <scope>NUCLEOTIDE SEQUENCE [LARGE SCALE GENOMIC DNA]</scope>
    <source>
        <strain evidence="3">WD6-1</strain>
    </source>
</reference>
<dbReference type="GO" id="GO:0016051">
    <property type="term" value="P:carbohydrate biosynthetic process"/>
    <property type="evidence" value="ECO:0007669"/>
    <property type="project" value="InterPro"/>
</dbReference>
<dbReference type="InterPro" id="IPR036732">
    <property type="entry name" value="AFP_Neu5c_C_sf"/>
</dbReference>
<dbReference type="PROSITE" id="PS50844">
    <property type="entry name" value="AFP_LIKE"/>
    <property type="match status" value="1"/>
</dbReference>